<gene>
    <name evidence="1" type="ORF">AVEN_64213_1</name>
</gene>
<organism evidence="1 2">
    <name type="scientific">Araneus ventricosus</name>
    <name type="common">Orbweaver spider</name>
    <name type="synonym">Epeira ventricosa</name>
    <dbReference type="NCBI Taxonomy" id="182803"/>
    <lineage>
        <taxon>Eukaryota</taxon>
        <taxon>Metazoa</taxon>
        <taxon>Ecdysozoa</taxon>
        <taxon>Arthropoda</taxon>
        <taxon>Chelicerata</taxon>
        <taxon>Arachnida</taxon>
        <taxon>Araneae</taxon>
        <taxon>Araneomorphae</taxon>
        <taxon>Entelegynae</taxon>
        <taxon>Araneoidea</taxon>
        <taxon>Araneidae</taxon>
        <taxon>Araneus</taxon>
    </lineage>
</organism>
<sequence>MEGAKLYSLQYLSKSITFRRRLSREVPPIRAREYYHRNCKNIKQPQLKRSNCVPRTTKTKQLKKGQLQKSSRIVDDVYPKWHKTPGGFHNVRSCQGKVPGRICIMSPIRSIIKSSPEHGTNLIL</sequence>
<dbReference type="Proteomes" id="UP000499080">
    <property type="component" value="Unassembled WGS sequence"/>
</dbReference>
<proteinExistence type="predicted"/>
<dbReference type="EMBL" id="BGPR01024420">
    <property type="protein sequence ID" value="GBN92517.1"/>
    <property type="molecule type" value="Genomic_DNA"/>
</dbReference>
<evidence type="ECO:0000313" key="1">
    <source>
        <dbReference type="EMBL" id="GBN92517.1"/>
    </source>
</evidence>
<protein>
    <submittedName>
        <fullName evidence="1">Uncharacterized protein</fullName>
    </submittedName>
</protein>
<name>A0A4Y2SWA3_ARAVE</name>
<comment type="caution">
    <text evidence="1">The sequence shown here is derived from an EMBL/GenBank/DDBJ whole genome shotgun (WGS) entry which is preliminary data.</text>
</comment>
<reference evidence="1 2" key="1">
    <citation type="journal article" date="2019" name="Sci. Rep.">
        <title>Orb-weaving spider Araneus ventricosus genome elucidates the spidroin gene catalogue.</title>
        <authorList>
            <person name="Kono N."/>
            <person name="Nakamura H."/>
            <person name="Ohtoshi R."/>
            <person name="Moran D.A.P."/>
            <person name="Shinohara A."/>
            <person name="Yoshida Y."/>
            <person name="Fujiwara M."/>
            <person name="Mori M."/>
            <person name="Tomita M."/>
            <person name="Arakawa K."/>
        </authorList>
    </citation>
    <scope>NUCLEOTIDE SEQUENCE [LARGE SCALE GENOMIC DNA]</scope>
</reference>
<keyword evidence="2" id="KW-1185">Reference proteome</keyword>
<accession>A0A4Y2SWA3</accession>
<evidence type="ECO:0000313" key="2">
    <source>
        <dbReference type="Proteomes" id="UP000499080"/>
    </source>
</evidence>
<dbReference type="AlphaFoldDB" id="A0A4Y2SWA3"/>